<evidence type="ECO:0000259" key="2">
    <source>
        <dbReference type="Pfam" id="PF11274"/>
    </source>
</evidence>
<feature type="region of interest" description="Disordered" evidence="1">
    <location>
        <begin position="1"/>
        <end position="27"/>
    </location>
</feature>
<evidence type="ECO:0000313" key="3">
    <source>
        <dbReference type="EMBL" id="CAA7270914.1"/>
    </source>
</evidence>
<accession>A0A8S0W0Y5</accession>
<dbReference type="PANTHER" id="PTHR40370:SF1">
    <property type="entry name" value="DUF3074 DOMAIN-CONTAINING PROTEIN"/>
    <property type="match status" value="1"/>
</dbReference>
<organism evidence="3 4">
    <name type="scientific">Cyclocybe aegerita</name>
    <name type="common">Black poplar mushroom</name>
    <name type="synonym">Agrocybe aegerita</name>
    <dbReference type="NCBI Taxonomy" id="1973307"/>
    <lineage>
        <taxon>Eukaryota</taxon>
        <taxon>Fungi</taxon>
        <taxon>Dikarya</taxon>
        <taxon>Basidiomycota</taxon>
        <taxon>Agaricomycotina</taxon>
        <taxon>Agaricomycetes</taxon>
        <taxon>Agaricomycetidae</taxon>
        <taxon>Agaricales</taxon>
        <taxon>Agaricineae</taxon>
        <taxon>Bolbitiaceae</taxon>
        <taxon>Cyclocybe</taxon>
    </lineage>
</organism>
<dbReference type="AlphaFoldDB" id="A0A8S0W0Y5"/>
<dbReference type="Proteomes" id="UP000467700">
    <property type="component" value="Unassembled WGS sequence"/>
</dbReference>
<dbReference type="EMBL" id="CACVBS010000101">
    <property type="protein sequence ID" value="CAA7270914.1"/>
    <property type="molecule type" value="Genomic_DNA"/>
</dbReference>
<feature type="domain" description="DUF3074" evidence="2">
    <location>
        <begin position="86"/>
        <end position="250"/>
    </location>
</feature>
<name>A0A8S0W0Y5_CYCAE</name>
<dbReference type="PANTHER" id="PTHR40370">
    <property type="entry name" value="EXPRESSED PROTEIN"/>
    <property type="match status" value="1"/>
</dbReference>
<proteinExistence type="predicted"/>
<evidence type="ECO:0000313" key="4">
    <source>
        <dbReference type="Proteomes" id="UP000467700"/>
    </source>
</evidence>
<dbReference type="OrthoDB" id="6423603at2759"/>
<dbReference type="Gene3D" id="3.30.530.20">
    <property type="match status" value="1"/>
</dbReference>
<gene>
    <name evidence="3" type="ORF">AAE3_LOCUS13303</name>
</gene>
<sequence length="258" mass="29000">MEAKDNRAFLPTTMTTTSAPEAEPQPRPFLTITSLRPSEIPPEEDIIAEGIKLIESTTTWKAGKSFFKDTVKTCHRPKRPEDGAPWHCRVSEHKPEEIGFDALWDKLGKNKARNEMQFIHDIKKVTKVKEISSTATIWTSYYMFPPPVSPRVFTVVQVTHVSESKPRTGIIVSIPIDISGDEELHALEEKGISVVKARYTAVERIIELENGNVEWRMATSSTPAGLIPTFIAESAVPKKIAADVPQFLKWYQSLESNK</sequence>
<dbReference type="SUPFAM" id="SSF55961">
    <property type="entry name" value="Bet v1-like"/>
    <property type="match status" value="1"/>
</dbReference>
<protein>
    <recommendedName>
        <fullName evidence="2">DUF3074 domain-containing protein</fullName>
    </recommendedName>
</protein>
<dbReference type="InterPro" id="IPR023393">
    <property type="entry name" value="START-like_dom_sf"/>
</dbReference>
<dbReference type="Pfam" id="PF11274">
    <property type="entry name" value="DUF3074"/>
    <property type="match status" value="1"/>
</dbReference>
<reference evidence="3 4" key="1">
    <citation type="submission" date="2020-01" db="EMBL/GenBank/DDBJ databases">
        <authorList>
            <person name="Gupta K D."/>
        </authorList>
    </citation>
    <scope>NUCLEOTIDE SEQUENCE [LARGE SCALE GENOMIC DNA]</scope>
</reference>
<keyword evidence="4" id="KW-1185">Reference proteome</keyword>
<dbReference type="InterPro" id="IPR024500">
    <property type="entry name" value="DUF3074"/>
</dbReference>
<evidence type="ECO:0000256" key="1">
    <source>
        <dbReference type="SAM" id="MobiDB-lite"/>
    </source>
</evidence>
<comment type="caution">
    <text evidence="3">The sequence shown here is derived from an EMBL/GenBank/DDBJ whole genome shotgun (WGS) entry which is preliminary data.</text>
</comment>